<evidence type="ECO:0000313" key="3">
    <source>
        <dbReference type="Proteomes" id="UP000191418"/>
    </source>
</evidence>
<reference evidence="2 3" key="1">
    <citation type="submission" date="2017-01" db="EMBL/GenBank/DDBJ databases">
        <title>Genome Sequencing of a Marine Spirillum, Oceanospirillum multiglobuliferum ATCC 33336, from Japan.</title>
        <authorList>
            <person name="Carney J.G."/>
            <person name="Trachtenberg A.M."/>
            <person name="Rheaume B.A."/>
            <person name="Linnane J.D."/>
            <person name="Pitts N.L."/>
            <person name="Mykles D.L."/>
            <person name="Maclea K.S."/>
        </authorList>
    </citation>
    <scope>NUCLEOTIDE SEQUENCE [LARGE SCALE GENOMIC DNA]</scope>
    <source>
        <strain evidence="2 3">ATCC 33336</strain>
    </source>
</reference>
<dbReference type="InterPro" id="IPR029058">
    <property type="entry name" value="AB_hydrolase_fold"/>
</dbReference>
<accession>A0A1T4KBP5</accession>
<gene>
    <name evidence="2" type="ORF">BTE48_05280</name>
</gene>
<feature type="domain" description="AB hydrolase-1" evidence="1">
    <location>
        <begin position="36"/>
        <end position="277"/>
    </location>
</feature>
<sequence>MAEHYSCQTGLITHAGYQLFYRRYRNLHHPNGRKMLMLHGAGVDGALTWEPTLHRLHSWGELLVPDLRGMGESHPVSGIEQPFLIDEVVADVCALLDHLAWFEMDLAGYSFGGLVAMLLKQQRPSAFQHTYLLEPAFMERLDPQEMVQVRESYSEAAKMMREVEPCTLGITQFLDLISPRRSKSARVEQATVHRLQKRVLGLSYALDAVTEAVQRLERAPILAAQTQVHSFVGNKSLLSMQQCHQTQAQVKEDWHYHEVIGADHSLPFQKPSRVAEVMEKSLL</sequence>
<dbReference type="STRING" id="64969.SAMN02745127_00015"/>
<keyword evidence="3" id="KW-1185">Reference proteome</keyword>
<dbReference type="Pfam" id="PF12697">
    <property type="entry name" value="Abhydrolase_6"/>
    <property type="match status" value="1"/>
</dbReference>
<dbReference type="PANTHER" id="PTHR43798">
    <property type="entry name" value="MONOACYLGLYCEROL LIPASE"/>
    <property type="match status" value="1"/>
</dbReference>
<evidence type="ECO:0000259" key="1">
    <source>
        <dbReference type="Pfam" id="PF12697"/>
    </source>
</evidence>
<dbReference type="RefSeq" id="WP_078743654.1">
    <property type="nucleotide sequence ID" value="NZ_FUXG01000001.1"/>
</dbReference>
<dbReference type="InterPro" id="IPR000073">
    <property type="entry name" value="AB_hydrolase_1"/>
</dbReference>
<proteinExistence type="predicted"/>
<dbReference type="GO" id="GO:0016020">
    <property type="term" value="C:membrane"/>
    <property type="evidence" value="ECO:0007669"/>
    <property type="project" value="TreeGrafter"/>
</dbReference>
<dbReference type="EMBL" id="MTSM01000005">
    <property type="protein sequence ID" value="OPX55978.1"/>
    <property type="molecule type" value="Genomic_DNA"/>
</dbReference>
<organism evidence="2 3">
    <name type="scientific">Oceanospirillum multiglobuliferum</name>
    <dbReference type="NCBI Taxonomy" id="64969"/>
    <lineage>
        <taxon>Bacteria</taxon>
        <taxon>Pseudomonadati</taxon>
        <taxon>Pseudomonadota</taxon>
        <taxon>Gammaproteobacteria</taxon>
        <taxon>Oceanospirillales</taxon>
        <taxon>Oceanospirillaceae</taxon>
        <taxon>Oceanospirillum</taxon>
    </lineage>
</organism>
<dbReference type="SUPFAM" id="SSF53474">
    <property type="entry name" value="alpha/beta-Hydrolases"/>
    <property type="match status" value="1"/>
</dbReference>
<dbReference type="InterPro" id="IPR050266">
    <property type="entry name" value="AB_hydrolase_sf"/>
</dbReference>
<protein>
    <recommendedName>
        <fullName evidence="1">AB hydrolase-1 domain-containing protein</fullName>
    </recommendedName>
</protein>
<dbReference type="Gene3D" id="3.40.50.1820">
    <property type="entry name" value="alpha/beta hydrolase"/>
    <property type="match status" value="1"/>
</dbReference>
<dbReference type="PANTHER" id="PTHR43798:SF33">
    <property type="entry name" value="HYDROLASE, PUTATIVE (AFU_ORTHOLOGUE AFUA_2G14860)-RELATED"/>
    <property type="match status" value="1"/>
</dbReference>
<evidence type="ECO:0000313" key="2">
    <source>
        <dbReference type="EMBL" id="OPX55978.1"/>
    </source>
</evidence>
<dbReference type="Proteomes" id="UP000191418">
    <property type="component" value="Unassembled WGS sequence"/>
</dbReference>
<name>A0A1T4KBP5_9GAMM</name>
<dbReference type="AlphaFoldDB" id="A0A1T4KBP5"/>
<comment type="caution">
    <text evidence="2">The sequence shown here is derived from an EMBL/GenBank/DDBJ whole genome shotgun (WGS) entry which is preliminary data.</text>
</comment>
<dbReference type="OrthoDB" id="6159976at2"/>